<evidence type="ECO:0000313" key="2">
    <source>
        <dbReference type="Proteomes" id="UP000283269"/>
    </source>
</evidence>
<proteinExistence type="predicted"/>
<keyword evidence="2" id="KW-1185">Reference proteome</keyword>
<gene>
    <name evidence="1" type="ORF">CVT25_000857</name>
</gene>
<evidence type="ECO:0000313" key="1">
    <source>
        <dbReference type="EMBL" id="PPQ95413.1"/>
    </source>
</evidence>
<accession>A0A409XXF4</accession>
<reference evidence="1 2" key="1">
    <citation type="journal article" date="2018" name="Evol. Lett.">
        <title>Horizontal gene cluster transfer increased hallucinogenic mushroom diversity.</title>
        <authorList>
            <person name="Reynolds H.T."/>
            <person name="Vijayakumar V."/>
            <person name="Gluck-Thaler E."/>
            <person name="Korotkin H.B."/>
            <person name="Matheny P.B."/>
            <person name="Slot J.C."/>
        </authorList>
    </citation>
    <scope>NUCLEOTIDE SEQUENCE [LARGE SCALE GENOMIC DNA]</scope>
    <source>
        <strain evidence="1 2">2631</strain>
    </source>
</reference>
<dbReference type="OrthoDB" id="2745898at2759"/>
<organism evidence="1 2">
    <name type="scientific">Psilocybe cyanescens</name>
    <dbReference type="NCBI Taxonomy" id="93625"/>
    <lineage>
        <taxon>Eukaryota</taxon>
        <taxon>Fungi</taxon>
        <taxon>Dikarya</taxon>
        <taxon>Basidiomycota</taxon>
        <taxon>Agaricomycotina</taxon>
        <taxon>Agaricomycetes</taxon>
        <taxon>Agaricomycetidae</taxon>
        <taxon>Agaricales</taxon>
        <taxon>Agaricineae</taxon>
        <taxon>Strophariaceae</taxon>
        <taxon>Psilocybe</taxon>
    </lineage>
</organism>
<evidence type="ECO:0008006" key="3">
    <source>
        <dbReference type="Google" id="ProtNLM"/>
    </source>
</evidence>
<protein>
    <recommendedName>
        <fullName evidence="3">F-box domain-containing protein</fullName>
    </recommendedName>
</protein>
<comment type="caution">
    <text evidence="1">The sequence shown here is derived from an EMBL/GenBank/DDBJ whole genome shotgun (WGS) entry which is preliminary data.</text>
</comment>
<dbReference type="Proteomes" id="UP000283269">
    <property type="component" value="Unassembled WGS sequence"/>
</dbReference>
<dbReference type="EMBL" id="NHYD01000043">
    <property type="protein sequence ID" value="PPQ95413.1"/>
    <property type="molecule type" value="Genomic_DNA"/>
</dbReference>
<sequence>MSLSAKSQDAHMLSALPAEVVDDIIEEACRTFNISSVASIALTSHVFRIHANKERFSSLIPCYNDGNCIPHPAKGIRGLANIIRGGQVITTMPGVCSFATSFSLEMIGYYKTVMSALNDGSLAYIFRNLFRPPLYTHPASSICSLSLYLHRFSCRDDDDYDNPSYAATH</sequence>
<name>A0A409XXF4_PSICY</name>
<dbReference type="AlphaFoldDB" id="A0A409XXF4"/>
<dbReference type="InParanoid" id="A0A409XXF4"/>